<organism evidence="4 5">
    <name type="scientific">Bacillus thuringiensis</name>
    <dbReference type="NCBI Taxonomy" id="1428"/>
    <lineage>
        <taxon>Bacteria</taxon>
        <taxon>Bacillati</taxon>
        <taxon>Bacillota</taxon>
        <taxon>Bacilli</taxon>
        <taxon>Bacillales</taxon>
        <taxon>Bacillaceae</taxon>
        <taxon>Bacillus</taxon>
        <taxon>Bacillus cereus group</taxon>
    </lineage>
</organism>
<dbReference type="GeneID" id="67470624"/>
<dbReference type="InterPro" id="IPR010359">
    <property type="entry name" value="IrrE_HExxH"/>
</dbReference>
<dbReference type="GO" id="GO:0003697">
    <property type="term" value="F:single-stranded DNA binding"/>
    <property type="evidence" value="ECO:0007669"/>
    <property type="project" value="InterPro"/>
</dbReference>
<evidence type="ECO:0008006" key="6">
    <source>
        <dbReference type="Google" id="ProtNLM"/>
    </source>
</evidence>
<feature type="region of interest" description="Disordered" evidence="1">
    <location>
        <begin position="601"/>
        <end position="624"/>
    </location>
</feature>
<dbReference type="EMBL" id="CP021063">
    <property type="protein sequence ID" value="ARP61569.1"/>
    <property type="molecule type" value="Genomic_DNA"/>
</dbReference>
<dbReference type="Gene3D" id="1.10.10.2910">
    <property type="match status" value="1"/>
</dbReference>
<protein>
    <recommendedName>
        <fullName evidence="6">LtrC-like protein</fullName>
    </recommendedName>
</protein>
<feature type="compositionally biased region" description="Basic and acidic residues" evidence="1">
    <location>
        <begin position="606"/>
        <end position="624"/>
    </location>
</feature>
<proteinExistence type="predicted"/>
<evidence type="ECO:0000259" key="2">
    <source>
        <dbReference type="Pfam" id="PF06114"/>
    </source>
</evidence>
<gene>
    <name evidence="4" type="ORF">CAB88_31660</name>
</gene>
<dbReference type="Pfam" id="PF06114">
    <property type="entry name" value="Peptidase_M78"/>
    <property type="match status" value="1"/>
</dbReference>
<feature type="domain" description="N-terminal" evidence="3">
    <location>
        <begin position="14"/>
        <end position="125"/>
    </location>
</feature>
<sequence length="624" mass="72474">MQNFITVEDTNKKLEKGLEEIFKNDRFQHLLKVMSQFKGYSTNNTILIIAQKPHATMVQGFNDWKKIGRSPKQYEKSIRILAPQKQKIKVEKVDPVTKEPMLDKNGKVQTETVERTVGYKMVSVFDVSQTVGKEIPKVRDFIKNSLSDNQSMDNLYKDFFKHVKETTPYDIKESVTDQGVGGYYNRNTNEIVISTNENKNTNDKFATLLHEYAHAKLHHKESEMKDLPRGHKEAQAESVAYVVSSNYGLERDDFSLGYIATWAKDLNLAKNAIREIQEVSRDIISTLDELQKDKILDFYQNNDKQYYEAVEFFEKDLGLKLSNKENLNTNQFELLNKQNNIILSARLEHSPKNDKFYLRTNKNMIIPLSEVHKQGDYHLLNKEITNNKLVEASQFKHVESLLEVHKISEGKYAVASMGGTDIVSKEYTNRKDAQNQLLRIAISQSLHKETVLKQYMKEQLNENLEEKVQDIRNDIDKRLNDIKIDTNFHVGQYLSYGSQKEILLSENSGNVIGWTLLKNKEIQTMDELVDYAFNKTKNLPRNNGLREEITNNVYVAEKEKSEDLKVINSKDGWYVGKLDKYNGVERVTEFYSSEKQAQNEFNSLKGLEDKPKEKEKEEELELER</sequence>
<evidence type="ECO:0000313" key="4">
    <source>
        <dbReference type="EMBL" id="ARP61569.1"/>
    </source>
</evidence>
<reference evidence="4 5" key="1">
    <citation type="submission" date="2017-04" db="EMBL/GenBank/DDBJ databases">
        <title>Complete Genome Sequence of Bacillus thuringiensis type Strain ATCC 10792.</title>
        <authorList>
            <person name="Oh D.-H."/>
            <person name="Park B.-J."/>
            <person name="Shuai W."/>
            <person name="Chelliah R."/>
        </authorList>
    </citation>
    <scope>NUCLEOTIDE SEQUENCE [LARGE SCALE GENOMIC DNA]</scope>
    <source>
        <strain evidence="4 5">ATCC 10792</strain>
        <plasmid evidence="4 5">poh2</plasmid>
    </source>
</reference>
<evidence type="ECO:0000259" key="3">
    <source>
        <dbReference type="Pfam" id="PF08401"/>
    </source>
</evidence>
<dbReference type="Pfam" id="PF08401">
    <property type="entry name" value="ArdcN"/>
    <property type="match status" value="1"/>
</dbReference>
<dbReference type="RefSeq" id="WP_001178926.1">
    <property type="nucleotide sequence ID" value="NZ_CP011357.1"/>
</dbReference>
<evidence type="ECO:0000256" key="1">
    <source>
        <dbReference type="SAM" id="MobiDB-lite"/>
    </source>
</evidence>
<geneLocation type="plasmid" evidence="4 5">
    <name>poh2</name>
</geneLocation>
<keyword evidence="4" id="KW-0614">Plasmid</keyword>
<dbReference type="Proteomes" id="UP000194143">
    <property type="component" value="Plasmid poh2"/>
</dbReference>
<keyword evidence="5" id="KW-1185">Reference proteome</keyword>
<dbReference type="InterPro" id="IPR013610">
    <property type="entry name" value="ArdC_N"/>
</dbReference>
<accession>A0A1W6WZ47</accession>
<dbReference type="AlphaFoldDB" id="A0A1W6WZ47"/>
<feature type="domain" description="IrrE N-terminal-like" evidence="2">
    <location>
        <begin position="173"/>
        <end position="241"/>
    </location>
</feature>
<dbReference type="KEGG" id="bthy:AQ980_31455"/>
<evidence type="ECO:0000313" key="5">
    <source>
        <dbReference type="Proteomes" id="UP000194143"/>
    </source>
</evidence>
<name>A0A1W6WZ47_BACTU</name>